<dbReference type="PROSITE" id="PS00362">
    <property type="entry name" value="RIBOSOMAL_S15"/>
    <property type="match status" value="1"/>
</dbReference>
<dbReference type="SMART" id="SM01386">
    <property type="entry name" value="Ribosomal_S13_N"/>
    <property type="match status" value="1"/>
</dbReference>
<feature type="domain" description="Small ribosomal subunit protein uS15 N-terminal" evidence="6">
    <location>
        <begin position="1"/>
        <end position="60"/>
    </location>
</feature>
<dbReference type="Gene3D" id="4.10.860.130">
    <property type="match status" value="1"/>
</dbReference>
<dbReference type="InterPro" id="IPR012606">
    <property type="entry name" value="Ribosomal_uS15_N"/>
</dbReference>
<evidence type="ECO:0000256" key="1">
    <source>
        <dbReference type="ARBA" id="ARBA00008434"/>
    </source>
</evidence>
<dbReference type="GO" id="GO:0006412">
    <property type="term" value="P:translation"/>
    <property type="evidence" value="ECO:0007669"/>
    <property type="project" value="UniProtKB-UniRule"/>
</dbReference>
<evidence type="ECO:0000313" key="7">
    <source>
        <dbReference type="EMBL" id="QLJ52931.1"/>
    </source>
</evidence>
<protein>
    <recommendedName>
        <fullName evidence="4">Small ribosomal subunit protein uS15</fullName>
    </recommendedName>
</protein>
<evidence type="ECO:0000256" key="2">
    <source>
        <dbReference type="ARBA" id="ARBA00022980"/>
    </source>
</evidence>
<keyword evidence="3 4" id="KW-0687">Ribonucleoprotein</keyword>
<dbReference type="AlphaFoldDB" id="A0A7D5XCX3"/>
<evidence type="ECO:0000256" key="3">
    <source>
        <dbReference type="ARBA" id="ARBA00023274"/>
    </source>
</evidence>
<gene>
    <name evidence="4" type="primary">rps15</name>
    <name evidence="7" type="ORF">Sv326_0756</name>
</gene>
<dbReference type="GO" id="GO:0022627">
    <property type="term" value="C:cytosolic small ribosomal subunit"/>
    <property type="evidence" value="ECO:0007669"/>
    <property type="project" value="TreeGrafter"/>
</dbReference>
<name>A0A7D5XCX3_FERL1</name>
<dbReference type="SMART" id="SM01387">
    <property type="entry name" value="Ribosomal_S15"/>
    <property type="match status" value="1"/>
</dbReference>
<comment type="subunit">
    <text evidence="4">Part of the 30S ribosomal subunit.</text>
</comment>
<dbReference type="GO" id="GO:0070181">
    <property type="term" value="F:small ribosomal subunit rRNA binding"/>
    <property type="evidence" value="ECO:0007669"/>
    <property type="project" value="TreeGrafter"/>
</dbReference>
<dbReference type="KEGG" id="flt:Sv326_0756"/>
<dbReference type="InterPro" id="IPR009068">
    <property type="entry name" value="uS15_NS1_RNA-bd_sf"/>
</dbReference>
<dbReference type="Pfam" id="PF08069">
    <property type="entry name" value="Ribosomal_S13_N"/>
    <property type="match status" value="1"/>
</dbReference>
<dbReference type="InterPro" id="IPR000589">
    <property type="entry name" value="Ribosomal_uS15"/>
</dbReference>
<dbReference type="Gene3D" id="1.10.287.10">
    <property type="entry name" value="S15/NS1, RNA-binding"/>
    <property type="match status" value="1"/>
</dbReference>
<dbReference type="FunFam" id="1.10.287.10:FF:000003">
    <property type="entry name" value="40S ribosomal protein S13"/>
    <property type="match status" value="1"/>
</dbReference>
<dbReference type="PANTHER" id="PTHR11885:SF6">
    <property type="entry name" value="SMALL RIBOSOMAL SUBUNIT PROTEIN US15"/>
    <property type="match status" value="1"/>
</dbReference>
<dbReference type="HAMAP" id="MF_01343_A">
    <property type="entry name" value="Ribosomal_uS15_A"/>
    <property type="match status" value="1"/>
</dbReference>
<dbReference type="CDD" id="cd00353">
    <property type="entry name" value="Ribosomal_S15p_S13e"/>
    <property type="match status" value="1"/>
</dbReference>
<accession>A0A7D5XCX3</accession>
<evidence type="ECO:0000259" key="6">
    <source>
        <dbReference type="SMART" id="SM01386"/>
    </source>
</evidence>
<dbReference type="NCBIfam" id="NF006331">
    <property type="entry name" value="PRK08561.1"/>
    <property type="match status" value="1"/>
</dbReference>
<dbReference type="SUPFAM" id="SSF47060">
    <property type="entry name" value="S15/NS1 RNA-binding domain"/>
    <property type="match status" value="1"/>
</dbReference>
<dbReference type="InterPro" id="IPR023029">
    <property type="entry name" value="Ribosomal_uS15_arc_euk"/>
</dbReference>
<dbReference type="Pfam" id="PF00312">
    <property type="entry name" value="Ribosomal_S15"/>
    <property type="match status" value="1"/>
</dbReference>
<organism evidence="7 8">
    <name type="scientific">Fermentimicrarchaeum limneticum</name>
    <dbReference type="NCBI Taxonomy" id="2795018"/>
    <lineage>
        <taxon>Archaea</taxon>
        <taxon>Candidatus Micrarchaeota</taxon>
        <taxon>Candidatus Fermentimicrarchaeales</taxon>
        <taxon>Candidatus Fermentimicrarchaeaceae</taxon>
        <taxon>Candidatus Fermentimicrarchaeum</taxon>
    </lineage>
</organism>
<dbReference type="Proteomes" id="UP000510821">
    <property type="component" value="Chromosome"/>
</dbReference>
<dbReference type="PANTHER" id="PTHR11885">
    <property type="entry name" value="RIBOSOMAL PROTEIN S15P/S13E"/>
    <property type="match status" value="1"/>
</dbReference>
<evidence type="ECO:0000313" key="8">
    <source>
        <dbReference type="Proteomes" id="UP000510821"/>
    </source>
</evidence>
<comment type="similarity">
    <text evidence="1 4 5">Belongs to the universal ribosomal protein uS15 family.</text>
</comment>
<dbReference type="GO" id="GO:0003735">
    <property type="term" value="F:structural constituent of ribosome"/>
    <property type="evidence" value="ECO:0007669"/>
    <property type="project" value="InterPro"/>
</dbReference>
<evidence type="ECO:0000256" key="4">
    <source>
        <dbReference type="HAMAP-Rule" id="MF_01343"/>
    </source>
</evidence>
<keyword evidence="2 4" id="KW-0689">Ribosomal protein</keyword>
<dbReference type="EMBL" id="CP058998">
    <property type="protein sequence ID" value="QLJ52931.1"/>
    <property type="molecule type" value="Genomic_DNA"/>
</dbReference>
<sequence length="151" mass="17119">MARMHSRKKGKSGSKKPTVKVVPEWVELNPQDVETLVVKMHKEGLEAALIGQRLRDQYGVPSVESLLGKSIKKILAEQGLTPQYPDDLLNLIKKAVNLMKHLKVHKGDATNKTKLIHTESKIKRLVKYYRKSGAIPKNWKYDSEQAALLVR</sequence>
<reference evidence="8" key="1">
    <citation type="submission" date="2020-07" db="EMBL/GenBank/DDBJ databases">
        <title>Metabolic diversity and evolutionary history of the archaeal phylum ###Micrarchaeota### uncovered from a freshwater lake metagenome.</title>
        <authorList>
            <person name="Kadnikov V.V."/>
            <person name="Savvichev A.S."/>
            <person name="Mardanov A.V."/>
            <person name="Beletsky A.V."/>
            <person name="Chupakov A.V."/>
            <person name="Kokryatskaya N.M."/>
            <person name="Pimenov N.V."/>
            <person name="Ravin N.V."/>
        </authorList>
    </citation>
    <scope>NUCLEOTIDE SEQUENCE [LARGE SCALE GENOMIC DNA]</scope>
</reference>
<evidence type="ECO:0000256" key="5">
    <source>
        <dbReference type="RuleBase" id="RU003919"/>
    </source>
</evidence>
<proteinExistence type="inferred from homology"/>